<dbReference type="RefSeq" id="WP_211428239.1">
    <property type="nucleotide sequence ID" value="NZ_CP072648.1"/>
</dbReference>
<gene>
    <name evidence="2" type="ORF">J8C06_08265</name>
</gene>
<keyword evidence="3" id="KW-1185">Reference proteome</keyword>
<sequence>MLLKLTRSHCAIVATLLMLAFSTTSYAQRTSDTPQQANRPTPQSAEACAAEKNNFRKAYGEVAAYINQMDLKQGVNFFRDLPPPVRRGVYIAMSPEKRKLIYYYALEHVIQPDVPLETKRALLNKLEEIEARFNIKSDEDAQRQSPELAKAFEALYEQASDQEKELMKGAMDFFFPKSILPFVEGEFAITPEGKQCFVELSKYSPTFKAMVDSGYLDKKVALYHSQYNQDTGNGTSDGIFWCAEKLML</sequence>
<accession>A0ABX8B5V4</accession>
<feature type="chain" id="PRO_5047427708" evidence="1">
    <location>
        <begin position="28"/>
        <end position="248"/>
    </location>
</feature>
<dbReference type="Proteomes" id="UP000676506">
    <property type="component" value="Chromosome 1"/>
</dbReference>
<name>A0ABX8B5V4_9BACT</name>
<dbReference type="EMBL" id="CP072648">
    <property type="protein sequence ID" value="QUW02349.1"/>
    <property type="molecule type" value="Genomic_DNA"/>
</dbReference>
<keyword evidence="1" id="KW-0732">Signal</keyword>
<reference evidence="2 3" key="1">
    <citation type="submission" date="2021-03" db="EMBL/GenBank/DDBJ databases">
        <title>Genomic and phenotypic characterization of Chloracidobacterium isolates provides evidence for multiple species.</title>
        <authorList>
            <person name="Saini M.K."/>
            <person name="Costas A.M.G."/>
            <person name="Tank M."/>
            <person name="Bryant D.A."/>
        </authorList>
    </citation>
    <scope>NUCLEOTIDE SEQUENCE [LARGE SCALE GENOMIC DNA]</scope>
    <source>
        <strain evidence="2 3">BV2-C</strain>
    </source>
</reference>
<organism evidence="2 3">
    <name type="scientific">Chloracidobacterium validum</name>
    <dbReference type="NCBI Taxonomy" id="2821543"/>
    <lineage>
        <taxon>Bacteria</taxon>
        <taxon>Pseudomonadati</taxon>
        <taxon>Acidobacteriota</taxon>
        <taxon>Terriglobia</taxon>
        <taxon>Terriglobales</taxon>
        <taxon>Acidobacteriaceae</taxon>
        <taxon>Chloracidobacterium</taxon>
    </lineage>
</organism>
<feature type="signal peptide" evidence="1">
    <location>
        <begin position="1"/>
        <end position="27"/>
    </location>
</feature>
<evidence type="ECO:0000313" key="3">
    <source>
        <dbReference type="Proteomes" id="UP000676506"/>
    </source>
</evidence>
<evidence type="ECO:0000313" key="2">
    <source>
        <dbReference type="EMBL" id="QUW02349.1"/>
    </source>
</evidence>
<evidence type="ECO:0000256" key="1">
    <source>
        <dbReference type="SAM" id="SignalP"/>
    </source>
</evidence>
<protein>
    <submittedName>
        <fullName evidence="2">Uncharacterized protein</fullName>
    </submittedName>
</protein>
<proteinExistence type="predicted"/>